<dbReference type="STRING" id="663278.Ethha_2087"/>
<organism evidence="2 3">
    <name type="scientific">Ethanoligenens harbinense (strain DSM 18485 / JCM 12961 / CGMCC 1.5033 / YUAN-3)</name>
    <dbReference type="NCBI Taxonomy" id="663278"/>
    <lineage>
        <taxon>Bacteria</taxon>
        <taxon>Bacillati</taxon>
        <taxon>Bacillota</taxon>
        <taxon>Clostridia</taxon>
        <taxon>Eubacteriales</taxon>
        <taxon>Oscillospiraceae</taxon>
        <taxon>Ethanoligenens</taxon>
    </lineage>
</organism>
<dbReference type="KEGG" id="eha:Ethha_2087"/>
<dbReference type="Proteomes" id="UP000001551">
    <property type="component" value="Chromosome"/>
</dbReference>
<dbReference type="Pfam" id="PF13662">
    <property type="entry name" value="Toprim_4"/>
    <property type="match status" value="1"/>
</dbReference>
<dbReference type="InterPro" id="IPR006171">
    <property type="entry name" value="TOPRIM_dom"/>
</dbReference>
<dbReference type="SUPFAM" id="SSF110455">
    <property type="entry name" value="Toprim domain"/>
    <property type="match status" value="1"/>
</dbReference>
<dbReference type="AlphaFoldDB" id="E6U3K4"/>
<evidence type="ECO:0000313" key="2">
    <source>
        <dbReference type="EMBL" id="ADU27604.1"/>
    </source>
</evidence>
<evidence type="ECO:0000313" key="3">
    <source>
        <dbReference type="Proteomes" id="UP000001551"/>
    </source>
</evidence>
<name>E6U3K4_ETHHY</name>
<evidence type="ECO:0000259" key="1">
    <source>
        <dbReference type="PROSITE" id="PS50880"/>
    </source>
</evidence>
<dbReference type="SMART" id="SM00493">
    <property type="entry name" value="TOPRIM"/>
    <property type="match status" value="1"/>
</dbReference>
<dbReference type="PANTHER" id="PTHR39156:SF2">
    <property type="entry name" value="DNA PRIMASE (BACTERIAL TYPE) AND SMALL PRIMASE-LIKE PROTEINS"/>
    <property type="match status" value="1"/>
</dbReference>
<feature type="domain" description="Toprim" evidence="1">
    <location>
        <begin position="5"/>
        <end position="86"/>
    </location>
</feature>
<dbReference type="HOGENOM" id="CLU_109405_0_0_9"/>
<dbReference type="GO" id="GO:0006364">
    <property type="term" value="P:rRNA processing"/>
    <property type="evidence" value="ECO:0007669"/>
    <property type="project" value="TreeGrafter"/>
</dbReference>
<gene>
    <name evidence="2" type="ordered locus">Ethha_2087</name>
</gene>
<keyword evidence="3" id="KW-1185">Reference proteome</keyword>
<proteinExistence type="predicted"/>
<dbReference type="GO" id="GO:0043822">
    <property type="term" value="F:ribonuclease M5 activity"/>
    <property type="evidence" value="ECO:0007669"/>
    <property type="project" value="TreeGrafter"/>
</dbReference>
<dbReference type="InterPro" id="IPR025156">
    <property type="entry name" value="RNase_M5_C"/>
</dbReference>
<dbReference type="EMBL" id="CP002400">
    <property type="protein sequence ID" value="ADU27604.1"/>
    <property type="molecule type" value="Genomic_DNA"/>
</dbReference>
<dbReference type="Gene3D" id="3.40.1360.10">
    <property type="match status" value="1"/>
</dbReference>
<dbReference type="Pfam" id="PF13331">
    <property type="entry name" value="DUF4093"/>
    <property type="match status" value="1"/>
</dbReference>
<dbReference type="PROSITE" id="PS50880">
    <property type="entry name" value="TOPRIM"/>
    <property type="match status" value="1"/>
</dbReference>
<protein>
    <submittedName>
        <fullName evidence="2">TOPRIM domain-containing protein</fullName>
    </submittedName>
</protein>
<dbReference type="PANTHER" id="PTHR39156">
    <property type="entry name" value="RIBONUCLEASE M5"/>
    <property type="match status" value="1"/>
</dbReference>
<accession>E6U3K4</accession>
<reference evidence="2 3" key="1">
    <citation type="submission" date="2010-12" db="EMBL/GenBank/DDBJ databases">
        <title>Complete sequence of Ethanoligenens harbinense YUAN-3.</title>
        <authorList>
            <person name="Lucas S."/>
            <person name="Copeland A."/>
            <person name="Lapidus A."/>
            <person name="Cheng J.-F."/>
            <person name="Bruce D."/>
            <person name="Goodwin L."/>
            <person name="Pitluck S."/>
            <person name="Chertkov O."/>
            <person name="Misra M."/>
            <person name="Detter J.C."/>
            <person name="Han C."/>
            <person name="Tapia R."/>
            <person name="Land M."/>
            <person name="Hauser L."/>
            <person name="Jeffries C."/>
            <person name="Kyrpides N."/>
            <person name="Ivanova N."/>
            <person name="Mikhailova N."/>
            <person name="Wang A."/>
            <person name="Mouttaki H."/>
            <person name="He Z."/>
            <person name="Zhou J."/>
            <person name="Hemme C.L."/>
            <person name="Woyke T."/>
        </authorList>
    </citation>
    <scope>NUCLEOTIDE SEQUENCE [LARGE SCALE GENOMIC DNA]</scope>
    <source>
        <strain evidence="3">DSM 18485 / JCM 12961 / CGMCC 1.5033 / YUAN-3</strain>
    </source>
</reference>
<dbReference type="eggNOG" id="COG1658">
    <property type="taxonomic scope" value="Bacteria"/>
</dbReference>
<sequence length="193" mass="21264">MIHIREAVIVEGKYDKIKLSSLIDAVIIETDGFAIFKDAEKLALIRRLAEKRGVLILTDSDAAGFKIRGFLSGALPTGQVRHAYMPDIFGKEKRKTAPSKEGKLGVEGIPPDVIVQSLARAGVLAEQTEAPRRRVTKADLFADGLSGGEQSAEKRRALLRKLQLPERLSANGLLDMLNAMYSYEEYKRAVAEQ</sequence>
<dbReference type="RefSeq" id="WP_013485952.1">
    <property type="nucleotide sequence ID" value="NC_014828.1"/>
</dbReference>